<reference evidence="10 11" key="1">
    <citation type="submission" date="2016-11" db="EMBL/GenBank/DDBJ databases">
        <title>Draft Genome Sequences of Nine Cyanobacterial Strains from Diverse Habitats.</title>
        <authorList>
            <person name="Zhu T."/>
            <person name="Hou S."/>
            <person name="Lu X."/>
            <person name="Hess W.R."/>
        </authorList>
    </citation>
    <scope>NUCLEOTIDE SEQUENCE [LARGE SCALE GENOMIC DNA]</scope>
    <source>
        <strain evidence="10 11">IAM M-71</strain>
    </source>
</reference>
<comment type="similarity">
    <text evidence="3">Belongs to the ATPase gamma chain family.</text>
</comment>
<dbReference type="Pfam" id="PF00231">
    <property type="entry name" value="ATP-synt"/>
    <property type="match status" value="1"/>
</dbReference>
<dbReference type="PANTHER" id="PTHR11693:SF22">
    <property type="entry name" value="ATP SYNTHASE SUBUNIT GAMMA, MITOCHONDRIAL"/>
    <property type="match status" value="1"/>
</dbReference>
<keyword evidence="5" id="KW-0375">Hydrogen ion transport</keyword>
<evidence type="ECO:0000313" key="11">
    <source>
        <dbReference type="Proteomes" id="UP000185860"/>
    </source>
</evidence>
<dbReference type="AlphaFoldDB" id="A0A1U7IRP4"/>
<dbReference type="SUPFAM" id="SSF52943">
    <property type="entry name" value="ATP synthase (F1-ATPase), gamma subunit"/>
    <property type="match status" value="1"/>
</dbReference>
<dbReference type="GO" id="GO:0045259">
    <property type="term" value="C:proton-transporting ATP synthase complex"/>
    <property type="evidence" value="ECO:0007669"/>
    <property type="project" value="UniProtKB-KW"/>
</dbReference>
<comment type="subcellular location">
    <subcellularLocation>
        <location evidence="2">Membrane</location>
        <topology evidence="2">Peripheral membrane protein</topology>
    </subcellularLocation>
</comment>
<protein>
    <submittedName>
        <fullName evidence="10">F0F1 ATP synthase subunit gamma</fullName>
    </submittedName>
</protein>
<evidence type="ECO:0000256" key="7">
    <source>
        <dbReference type="ARBA" id="ARBA00023136"/>
    </source>
</evidence>
<dbReference type="Gene3D" id="1.10.287.80">
    <property type="entry name" value="ATP synthase, gamma subunit, helix hairpin domain"/>
    <property type="match status" value="1"/>
</dbReference>
<evidence type="ECO:0000256" key="9">
    <source>
        <dbReference type="ARBA" id="ARBA00023310"/>
    </source>
</evidence>
<dbReference type="Gene3D" id="3.40.1380.10">
    <property type="match status" value="1"/>
</dbReference>
<keyword evidence="7" id="KW-0472">Membrane</keyword>
<dbReference type="InterPro" id="IPR035968">
    <property type="entry name" value="ATP_synth_F1_ATPase_gsu"/>
</dbReference>
<evidence type="ECO:0000256" key="6">
    <source>
        <dbReference type="ARBA" id="ARBA00023065"/>
    </source>
</evidence>
<proteinExistence type="inferred from homology"/>
<name>A0A1U7IRP4_9CYAN</name>
<evidence type="ECO:0000256" key="2">
    <source>
        <dbReference type="ARBA" id="ARBA00004170"/>
    </source>
</evidence>
<evidence type="ECO:0000313" key="10">
    <source>
        <dbReference type="EMBL" id="OKH40042.1"/>
    </source>
</evidence>
<dbReference type="InterPro" id="IPR017709">
    <property type="entry name" value="Alt_ATP_synth_F1_gsu"/>
</dbReference>
<dbReference type="InterPro" id="IPR000131">
    <property type="entry name" value="ATP_synth_F1_gsu"/>
</dbReference>
<dbReference type="OrthoDB" id="9812769at2"/>
<evidence type="ECO:0000256" key="4">
    <source>
        <dbReference type="ARBA" id="ARBA00022448"/>
    </source>
</evidence>
<comment type="caution">
    <text evidence="10">The sequence shown here is derived from an EMBL/GenBank/DDBJ whole genome shotgun (WGS) entry which is preliminary data.</text>
</comment>
<evidence type="ECO:0000256" key="5">
    <source>
        <dbReference type="ARBA" id="ARBA00022781"/>
    </source>
</evidence>
<dbReference type="PANTHER" id="PTHR11693">
    <property type="entry name" value="ATP SYNTHASE GAMMA CHAIN"/>
    <property type="match status" value="1"/>
</dbReference>
<dbReference type="RefSeq" id="WP_073592105.1">
    <property type="nucleotide sequence ID" value="NZ_MRCE01000003.1"/>
</dbReference>
<evidence type="ECO:0000256" key="8">
    <source>
        <dbReference type="ARBA" id="ARBA00023196"/>
    </source>
</evidence>
<dbReference type="EMBL" id="MRCE01000003">
    <property type="protein sequence ID" value="OKH40042.1"/>
    <property type="molecule type" value="Genomic_DNA"/>
</dbReference>
<keyword evidence="9" id="KW-0066">ATP synthesis</keyword>
<dbReference type="GO" id="GO:0046933">
    <property type="term" value="F:proton-transporting ATP synthase activity, rotational mechanism"/>
    <property type="evidence" value="ECO:0007669"/>
    <property type="project" value="InterPro"/>
</dbReference>
<comment type="function">
    <text evidence="1">Produces ATP from ADP in the presence of a proton gradient across the membrane. The gamma chain is believed to be important in regulating ATPase activity and the flow of protons through the CF(0) complex.</text>
</comment>
<keyword evidence="6" id="KW-0406">Ion transport</keyword>
<dbReference type="CDD" id="cd12151">
    <property type="entry name" value="F1-ATPase_gamma"/>
    <property type="match status" value="1"/>
</dbReference>
<keyword evidence="8" id="KW-0139">CF(1)</keyword>
<dbReference type="STRING" id="454136.NIES2119_03585"/>
<dbReference type="PRINTS" id="PR00126">
    <property type="entry name" value="ATPASEGAMMA"/>
</dbReference>
<evidence type="ECO:0000256" key="3">
    <source>
        <dbReference type="ARBA" id="ARBA00007681"/>
    </source>
</evidence>
<organism evidence="10 11">
    <name type="scientific">[Phormidium ambiguum] IAM M-71</name>
    <dbReference type="NCBI Taxonomy" id="454136"/>
    <lineage>
        <taxon>Bacteria</taxon>
        <taxon>Bacillati</taxon>
        <taxon>Cyanobacteriota</taxon>
        <taxon>Cyanophyceae</taxon>
        <taxon>Oscillatoriophycideae</taxon>
        <taxon>Aerosakkonematales</taxon>
        <taxon>Aerosakkonemataceae</taxon>
        <taxon>Floridanema</taxon>
    </lineage>
</organism>
<sequence length="300" mass="34173">MPSLEALKQQIESTQDLRSVVKTMKTLAAASIRQYERAVESLANYNRTIEMGLQVLLQEQSMLNELPVSFNQRLGAIVFGTDQGLCGSFNEQIAKYAIEQLNQVSERSSERSIITMGSRVIPPLETAGLEIAQSFSMPTTLAGITAMVQVLLLQIEAWRSQQQIERVLLFYQQPHSNTAHAPCTVNLLPIDRQWLENLRKQTWSTRVLPIFTMEWSHLFAELIRHYLFVSLYRAFAESLASENASRLISMQVAEQNIEERLEAFNAAFQQQRQSIITEEILEILSGFEVLTQSDSRTIFQ</sequence>
<evidence type="ECO:0000256" key="1">
    <source>
        <dbReference type="ARBA" id="ARBA00003456"/>
    </source>
</evidence>
<dbReference type="Proteomes" id="UP000185860">
    <property type="component" value="Unassembled WGS sequence"/>
</dbReference>
<keyword evidence="4" id="KW-0813">Transport</keyword>
<gene>
    <name evidence="10" type="ORF">NIES2119_03585</name>
</gene>
<accession>A0A1U7IRP4</accession>
<dbReference type="NCBIfam" id="TIGR03323">
    <property type="entry name" value="alt_F1F0_F1_gam"/>
    <property type="match status" value="1"/>
</dbReference>